<dbReference type="EMBL" id="JBEPMU010000001">
    <property type="protein sequence ID" value="MET3651343.1"/>
    <property type="molecule type" value="Genomic_DNA"/>
</dbReference>
<reference evidence="3 4" key="1">
    <citation type="submission" date="2024-06" db="EMBL/GenBank/DDBJ databases">
        <title>Sorghum-associated microbial communities from plants grown in Nebraska, USA.</title>
        <authorList>
            <person name="Schachtman D."/>
        </authorList>
    </citation>
    <scope>NUCLEOTIDE SEQUENCE [LARGE SCALE GENOMIC DNA]</scope>
    <source>
        <strain evidence="3 4">1073</strain>
    </source>
</reference>
<feature type="domain" description="Transglutaminase-like" evidence="2">
    <location>
        <begin position="377"/>
        <end position="443"/>
    </location>
</feature>
<evidence type="ECO:0000313" key="4">
    <source>
        <dbReference type="Proteomes" id="UP001549184"/>
    </source>
</evidence>
<dbReference type="PANTHER" id="PTHR33490:SF3">
    <property type="entry name" value="CONSERVED INTEGRAL MEMBRANE PROTEIN"/>
    <property type="match status" value="1"/>
</dbReference>
<evidence type="ECO:0000259" key="2">
    <source>
        <dbReference type="SMART" id="SM00460"/>
    </source>
</evidence>
<feature type="chain" id="PRO_5046082527" evidence="1">
    <location>
        <begin position="23"/>
        <end position="497"/>
    </location>
</feature>
<dbReference type="SUPFAM" id="SSF54001">
    <property type="entry name" value="Cysteine proteinases"/>
    <property type="match status" value="1"/>
</dbReference>
<name>A0ABV2JR80_9GAMM</name>
<protein>
    <submittedName>
        <fullName evidence="3">Transglutaminase-like putative cysteine protease</fullName>
    </submittedName>
</protein>
<dbReference type="RefSeq" id="WP_354012783.1">
    <property type="nucleotide sequence ID" value="NZ_JBEPMU010000001.1"/>
</dbReference>
<organism evidence="3 4">
    <name type="scientific">Dyella japonica</name>
    <dbReference type="NCBI Taxonomy" id="231455"/>
    <lineage>
        <taxon>Bacteria</taxon>
        <taxon>Pseudomonadati</taxon>
        <taxon>Pseudomonadota</taxon>
        <taxon>Gammaproteobacteria</taxon>
        <taxon>Lysobacterales</taxon>
        <taxon>Rhodanobacteraceae</taxon>
        <taxon>Dyella</taxon>
    </lineage>
</organism>
<evidence type="ECO:0000256" key="1">
    <source>
        <dbReference type="SAM" id="SignalP"/>
    </source>
</evidence>
<proteinExistence type="predicted"/>
<sequence>MRKWLAALWMALALIPSPSLVAGTVARVSSDTTWMSVLLAGRRIGHLRIDRVNDGKVVTTTQDLQIEINRNGKTIPMAVLTRSIETLDSQPLGFYSRSTLSTSDSTVDGRRLADGRYAVTTTVAGLASQSTLSWPTGALLSDGQRQAMAGAASRGGHYALSLFDPASQDVATVDIEVLGNERVSLPGGDETLNHQREILQTPRGAQRMDLWVNDRGETRKGSLDMLGHPLDMLACSQACALAPVENIDMLRASMVDSPQSLSRSMRQGFLRYVIHVADGDAQPVIATDEQRVTRLGGGNWLVDVGNAVPGGQAPPTPEDTQANAWVQSDAPEVRVLAAQAVVGAEDDQQKMIQLRDFVSAYIEPHSRDIGYASAVEIVRMRAGDCKEHAVLLAALARAQHIPARVVTGMVYADHYGDSRQVFVPHAWVQAWVHGRWQSFDAALGHFDSAHIALDSGDGDPWHFFNLTSLFGQMRIAQVGAAPEQAATVTGGAVATRN</sequence>
<keyword evidence="1" id="KW-0732">Signal</keyword>
<accession>A0ABV2JR80</accession>
<comment type="caution">
    <text evidence="3">The sequence shown here is derived from an EMBL/GenBank/DDBJ whole genome shotgun (WGS) entry which is preliminary data.</text>
</comment>
<dbReference type="InterPro" id="IPR038765">
    <property type="entry name" value="Papain-like_cys_pep_sf"/>
</dbReference>
<gene>
    <name evidence="3" type="ORF">ABIC75_001045</name>
</gene>
<dbReference type="Gene3D" id="3.10.620.30">
    <property type="match status" value="1"/>
</dbReference>
<keyword evidence="4" id="KW-1185">Reference proteome</keyword>
<dbReference type="PANTHER" id="PTHR33490">
    <property type="entry name" value="BLR5614 PROTEIN-RELATED"/>
    <property type="match status" value="1"/>
</dbReference>
<evidence type="ECO:0000313" key="3">
    <source>
        <dbReference type="EMBL" id="MET3651343.1"/>
    </source>
</evidence>
<dbReference type="Proteomes" id="UP001549184">
    <property type="component" value="Unassembled WGS sequence"/>
</dbReference>
<dbReference type="Pfam" id="PF01841">
    <property type="entry name" value="Transglut_core"/>
    <property type="match status" value="1"/>
</dbReference>
<dbReference type="SMART" id="SM00460">
    <property type="entry name" value="TGc"/>
    <property type="match status" value="1"/>
</dbReference>
<feature type="signal peptide" evidence="1">
    <location>
        <begin position="1"/>
        <end position="22"/>
    </location>
</feature>
<dbReference type="InterPro" id="IPR002931">
    <property type="entry name" value="Transglutaminase-like"/>
</dbReference>